<reference evidence="2" key="2">
    <citation type="submission" date="2021-03" db="EMBL/GenBank/DDBJ databases">
        <title>Isolation of Bacillus subtilis from fermented food sample.</title>
        <authorList>
            <person name="Lakshmanan V."/>
            <person name="Athira K."/>
            <person name="Rajagopal K."/>
        </authorList>
    </citation>
    <scope>NUCLEOTIDE SEQUENCE</scope>
    <source>
        <strain evidence="2">S1</strain>
    </source>
</reference>
<dbReference type="Proteomes" id="UP000665181">
    <property type="component" value="Unassembled WGS sequence"/>
</dbReference>
<dbReference type="AlphaFoldDB" id="A0A0D1LC19"/>
<dbReference type="EMBL" id="JAGFPW010000028">
    <property type="protein sequence ID" value="MBO3796589.1"/>
    <property type="molecule type" value="Genomic_DNA"/>
</dbReference>
<dbReference type="InterPro" id="IPR047753">
    <property type="entry name" value="YtzI-like"/>
</dbReference>
<dbReference type="PATRIC" id="fig|1423.173.peg.614"/>
<dbReference type="EMBL" id="CP120576">
    <property type="protein sequence ID" value="WEY86167.1"/>
    <property type="molecule type" value="Genomic_DNA"/>
</dbReference>
<protein>
    <submittedName>
        <fullName evidence="2">YtzI protein</fullName>
    </submittedName>
</protein>
<evidence type="ECO:0000313" key="4">
    <source>
        <dbReference type="Proteomes" id="UP000032247"/>
    </source>
</evidence>
<evidence type="ECO:0000313" key="3">
    <source>
        <dbReference type="EMBL" id="WEY86167.1"/>
    </source>
</evidence>
<reference evidence="1 4" key="1">
    <citation type="submission" date="2014-12" db="EMBL/GenBank/DDBJ databases">
        <title>Comparative genome analysis of Bacillus coagulans HM-08, Clostridium butyricum HM-68, Bacillus subtilis HM-66 and Bacillus licheniformis BL-09.</title>
        <authorList>
            <person name="Zhang H."/>
        </authorList>
    </citation>
    <scope>NUCLEOTIDE SEQUENCE [LARGE SCALE GENOMIC DNA]</scope>
    <source>
        <strain evidence="1 4">HM-66</strain>
    </source>
</reference>
<reference evidence="3" key="3">
    <citation type="submission" date="2023-03" db="EMBL/GenBank/DDBJ databases">
        <title>Complete genome sequences of 52 Bacillus and Priestia strains isolated from West-African fermentations and 26 reference strains from the DSMZ collection.</title>
        <authorList>
            <person name="Wiedenbein E.S."/>
            <person name="Canoy T.S."/>
            <person name="Hui Y."/>
            <person name="Parkouda C."/>
            <person name="Dawende C."/>
            <person name="Ametefe E."/>
            <person name="Jespersen L."/>
            <person name="Nielsen D.S."/>
        </authorList>
    </citation>
    <scope>NUCLEOTIDE SEQUENCE</scope>
    <source>
        <strain evidence="3">PRO56</strain>
    </source>
</reference>
<accession>A0A0D1LC19</accession>
<proteinExistence type="predicted"/>
<organism evidence="1 4">
    <name type="scientific">Bacillus subtilis</name>
    <dbReference type="NCBI Taxonomy" id="1423"/>
    <lineage>
        <taxon>Bacteria</taxon>
        <taxon>Bacillati</taxon>
        <taxon>Bacillota</taxon>
        <taxon>Bacilli</taxon>
        <taxon>Bacillales</taxon>
        <taxon>Bacillaceae</taxon>
        <taxon>Bacillus</taxon>
    </lineage>
</organism>
<name>A0A0D1LC19_BACIU</name>
<sequence>MTLLITISILIVLAVLVVTIWTTVKAYNVKHTIDPPQENHSDSHNQ</sequence>
<evidence type="ECO:0000313" key="2">
    <source>
        <dbReference type="EMBL" id="MBO3796589.1"/>
    </source>
</evidence>
<gene>
    <name evidence="2" type="primary">ytzI</name>
    <name evidence="2" type="ORF">J5227_20320</name>
    <name evidence="3" type="ORF">P5633_08785</name>
    <name evidence="1" type="ORF">SC09_Contig17orf00768</name>
</gene>
<evidence type="ECO:0000313" key="1">
    <source>
        <dbReference type="EMBL" id="KIU13496.1"/>
    </source>
</evidence>
<dbReference type="RefSeq" id="WP_043857099.1">
    <property type="nucleotide sequence ID" value="NZ_CAJNQI010000001.1"/>
</dbReference>
<dbReference type="Proteomes" id="UP001214898">
    <property type="component" value="Chromosome"/>
</dbReference>
<dbReference type="NCBIfam" id="NF033232">
    <property type="entry name" value="small_YtzI"/>
    <property type="match status" value="1"/>
</dbReference>
<dbReference type="EMBL" id="JXBC01000001">
    <property type="protein sequence ID" value="KIU13496.1"/>
    <property type="molecule type" value="Genomic_DNA"/>
</dbReference>
<dbReference type="Proteomes" id="UP000032247">
    <property type="component" value="Unassembled WGS sequence"/>
</dbReference>